<reference evidence="2 3" key="1">
    <citation type="submission" date="2020-04" db="EMBL/GenBank/DDBJ databases">
        <authorList>
            <person name="Basu S."/>
            <person name="Maruthanayagam V."/>
            <person name="Chakraborty S."/>
            <person name="Pramanik A."/>
            <person name="Mukherjee J."/>
            <person name="Brink B."/>
        </authorList>
    </citation>
    <scope>NUCLEOTIDE SEQUENCE [LARGE SCALE GENOMIC DNA]</scope>
    <source>
        <strain evidence="2 3">AP17</strain>
    </source>
</reference>
<evidence type="ECO:0000259" key="1">
    <source>
        <dbReference type="Pfam" id="PF13449"/>
    </source>
</evidence>
<sequence length="411" mass="45307">MGNNSEVRVLQQGKQFVKFGFRKGAIALVALVLAISNLLSGCTLPAVSAQDRMFLDLSLEFLDEYKLTGSSFQGTQIGGLSGITYDRGRDRFYAISDDRGNYGPARFYTLKLTLDSSNPDAIGIQKLEIENVTEIRNENNRPYPIGEINPEGIAFAPPHQLYISSEGVNRKQIAPFVAEYDLETGQWQRGVPIPKTYLPDETENGQTRGVQENLGFESLTLNARSFGDPSVDPIRLFTATEAPLVQDLDDPEAGLKPKNRLLHYLIGDGPPIPIAEHLYELDTDERWSLFTGLTDLLALDRGGHLLSLERSFGFLGYEAKIFQITLGSATDTSRIASLKGQLTKVAPIEKKLVLDFAELGVPIHNLEGMSFGPRLPDGSVSLIVVSDDNFSDDRLTQFLLLRVKTDEAIGI</sequence>
<protein>
    <submittedName>
        <fullName evidence="2">Esterase-like activity of phytase family protein</fullName>
    </submittedName>
</protein>
<dbReference type="AlphaFoldDB" id="A0A6H1U326"/>
<dbReference type="RefSeq" id="WP_168571418.1">
    <property type="nucleotide sequence ID" value="NZ_CP051167.1"/>
</dbReference>
<dbReference type="PANTHER" id="PTHR37957:SF1">
    <property type="entry name" value="PHYTASE-LIKE DOMAIN-CONTAINING PROTEIN"/>
    <property type="match status" value="1"/>
</dbReference>
<proteinExistence type="predicted"/>
<gene>
    <name evidence="2" type="ORF">HCG48_23930</name>
</gene>
<organism evidence="2 3">
    <name type="scientific">Oxynema aestuarii AP17</name>
    <dbReference type="NCBI Taxonomy" id="2064643"/>
    <lineage>
        <taxon>Bacteria</taxon>
        <taxon>Bacillati</taxon>
        <taxon>Cyanobacteriota</taxon>
        <taxon>Cyanophyceae</taxon>
        <taxon>Oscillatoriophycideae</taxon>
        <taxon>Oscillatoriales</taxon>
        <taxon>Oscillatoriaceae</taxon>
        <taxon>Oxynema</taxon>
        <taxon>Oxynema aestuarii</taxon>
    </lineage>
</organism>
<keyword evidence="3" id="KW-1185">Reference proteome</keyword>
<dbReference type="EMBL" id="CP051167">
    <property type="protein sequence ID" value="QIZ73272.1"/>
    <property type="molecule type" value="Genomic_DNA"/>
</dbReference>
<evidence type="ECO:0000313" key="2">
    <source>
        <dbReference type="EMBL" id="QIZ73272.1"/>
    </source>
</evidence>
<dbReference type="PANTHER" id="PTHR37957">
    <property type="entry name" value="BLR7070 PROTEIN"/>
    <property type="match status" value="1"/>
</dbReference>
<dbReference type="InterPro" id="IPR027372">
    <property type="entry name" value="Phytase-like_dom"/>
</dbReference>
<feature type="domain" description="Phytase-like" evidence="1">
    <location>
        <begin position="75"/>
        <end position="390"/>
    </location>
</feature>
<accession>A0A6H1U326</accession>
<dbReference type="SUPFAM" id="SSF50956">
    <property type="entry name" value="Thermostable phytase (3-phytase)"/>
    <property type="match status" value="1"/>
</dbReference>
<name>A0A6H1U326_9CYAN</name>
<dbReference type="KEGG" id="oxy:HCG48_23930"/>
<dbReference type="Pfam" id="PF13449">
    <property type="entry name" value="Phytase-like"/>
    <property type="match status" value="1"/>
</dbReference>
<evidence type="ECO:0000313" key="3">
    <source>
        <dbReference type="Proteomes" id="UP000500857"/>
    </source>
</evidence>
<dbReference type="Proteomes" id="UP000500857">
    <property type="component" value="Chromosome"/>
</dbReference>